<sequence>MELGTLVWFDNGLDYPVPGRVVVSNNASMKILCASDGKDYPIEDPRKLLRIRHDQIELESIQDMVELRDLHEGSILFNLHTRYEKGLIYTYTGSILVAVNPYKLFDDIYNIENVRRYEGQLIGHLPPHLFAIGSGAYLRMTQTKQNQCIVISGESGAGKTESTKLIMQYLAAVNKASTNLITEQILEANPLLEAFGNAKTTRNDNSSRFGKYIELFFNNGLISGARTTEYLVEKSRVVRQTSGERNYHIFYQMLAGMSIGEKAKYGLSQPERYFYLNQGGSSRLETRNDADDFIRTVSAMEVLNFDPNKQETAFSILAAILHIGNLSLQNSKTQDRPDMLEVTNEGALSGAARLLHIDPKQLEGAILYRVTETIGERILTPRTLEQAEDARDGIAKSLYTSLFAWLVRSINGITNQSAKMTSIAILDIFGFEVFGTNGFEQLCINYANEHLQFYFNKHIFQLEQLEYAKEKIEWQTISFVDNQPVLDLLAKRPTGILHILDDESNFPKGTEKAFVEKCHYHHSSNSSYGRPKQPRLEFCIKHYAGRVIYQLDNVIGKNRDMLKPEVMEMFKNSRNRVLSDMFKLLQSVEQRRSMMGASGPSGMRKMRPSTVATRFNESLLELINNMNKCHPFFVRCIKPNEEKAPMLFDTPIVLSQLRYSGMLETVRIRRNGFPIRMTFLSFMNRYRFLISAHITFRATAKELCQEILFRAGDRFRGDYQLGMSKVFMKESLENHLEYERSKIIQKAVLVIQRRLRGFLARRQYHLIRYTVVQLQAHMRGYLVRRRVRTILKGVVLFQALYRGRLQRRRYLVMLKRAREERVEREKREKLRIQQERGRIEEERRKEASRLAASKMAASRARSPPPPPYLPTQSADVSRVDIPYELSLLLQRGWSPPHNERNLIKVVGQVARQERPISFPANINDHPFSKYVNIYFKSDGFGYQDQPIATGLHTLNEADDDEAVAVFKLILRFLMTADPGNDPARKTRDFITGNYIVQKGLNNRNIRDEIYCQVCSQTWNNTNNNIQERAWLLLSNIMAAFPPSPKLYNFLLKFVSDHAYDGYKAYCQHKLLSCDPHAIESQGSRTYPPSLLEWKAHQLQANMSLVTRLPGEPDPINVQVDSWTTGEDFAAAALKQKGLQKGYRGWSVELMDENVRYDLSGPDSVMDLIAEMEVHPEMPVGESHFLIASEMIKSGQTQHRRTIKRRHQSEIDSIISTPTSARPSVPRRSPHDQLQSQYPTNLSIPEPDYVSNAEPGRTMAQRSRSIVTISGMSDSGMEDYVKELFDPATLGINGSSEPPSPSPSTDLSSPTHLNYVIRGGGRGPMMPFPPPMPPTSQPPAGLIGVPAFTPPSVATYPTYTGAAAAGMTPYMAPQAMGAQMVQPMPTNMTGMVPMMQAPMMATVQPQMAAMQPQMATIQPQMVQATPVMVPQAQLTNPSLTNTALSQQAYINQQTLMAQQAQMQQQLQQQQQQLMQNIQQLNQQAQQTQQSQVVSAAPTVPAPKTHRQNATSKFRAPQAPVSPVSSTSSSSISPPPPPPPAVPPVNAAPLKSAIKQTAIKKTAVTKSVQEKKSIQFNQEVVNISNGASDEMVSPPTSPVSPIFREGFIPPPPPPPQFVSKAGRTIQLDDVKDRARTIRVGRIVWPPRKAAGEKEEVVVGRLEVEQQEETSPSRPLNRPTAITSEMLQDRAGTLRKAKTKNFRPRAVGHVVATTESAPAPVPAKAQPPPVAKKAFGQKKDHHSEALLMLKQQMKTAPPPSPKKVTPPPPAPIIKKAPSPPSPPPPPPPQEPPTPPPVAPVVHVVSAVPTPPPPPPPPPPLPVMTEHKEMLVQTIQTKMESVDILKAQGIIQEIEDTPSVTSSTIPDALSDADVTEMEKVQTLVYPMGQSSFYMYTRVRWNLTIRKEVFTPGERLGNPTAQQLIFSQIVLDVFSNSCIRMRKGEKRLMTSLLDKYGITPKNLPQKSAHRKEVIEAARQLPLYFSRFFSIHGGRRHPDLQWLCVSDTGVYLVKHELDPMKDQLVVTESFHFSDFNQIVATPNHTLKLALADGTNIPLYTHRAAQIKSMIDAYVVDLEKDSHHMRAVQDYITRETTLLSFHKGDIIKVTGKHHVTDSGWLFGMLDGRSGLFPKEFVIPAPGPQTLRQIKEKRLLAQNRVNIETRMLEEQGHQPRMEPVDPVVAPSDDHKRFSMPEFAKKYFRDSSDKFIMQRKSDGSIRGSLKFMGSLKRSILKKDKKKSENGVMSMQQHIVAVSYTNSPIQASLIELPTPELNKIALECFLVLMQVMGDYPLRSKVDSSHEMAIYECIVFIIKNCLEHPELRDEIFCQVVKQITYNQSPKRQSVQQGWRFMLLLTTYFPCSDVLKPYLFQYLSEAASHESQNPYSGLAGICIQNLRKALRFDGRRVIPSETEVTHLLAGRTTRRQQFLMPGGIRTMLKITTSTVVADILAAVCGSFGLTNENDRKEYGLFAIIGSKHNETLLQQNDYIMDITTHLEQTGIAYVFLFRRVLWKRPLRMDLVDFMQIIYNQVRQDYISGNLVILQHGELTDDLLTTIIQLAAYQIKANDQVQLPTQKDLNYVLPFNVKEKQQSQRWLNLLHSSLEQMRDVTKVLARVRFIKTLQEWELFGCNFFEVTMQSGATANEARLLAVNKDGFFILKSNTHEILKFTSLAEIVSTRRLRSNDGKASYFDIKHGDLMKQTVTRFQTNQGVEIGELIAKYMKYQEVGTVREPQPVSSDYQTNAITNLWPSQQQAPPGPSDPSMPAGQANGIEGRYRTPSSTDSQSSGAGGSSIMPASPSHTPPAGAVRVMSLPPLQVNVDQPPVEYNNNYGPPKGMTDPISPRQLNGDGPGYGTRPNSIPISPQSSQPPLENGYPPAPTRQPVPKGGILRNRMSSSDVVRNPMSQPQPADNILKRGNVRGARK</sequence>
<dbReference type="GO" id="GO:0098858">
    <property type="term" value="C:actin-based cell projection"/>
    <property type="evidence" value="ECO:0000318"/>
    <property type="project" value="GO_Central"/>
</dbReference>
<reference evidence="20" key="1">
    <citation type="submission" date="2015-02" db="EMBL/GenBank/DDBJ databases">
        <title>Genome sequencing for Strongylocentrotus purpuratus.</title>
        <authorList>
            <person name="Murali S."/>
            <person name="Liu Y."/>
            <person name="Vee V."/>
            <person name="English A."/>
            <person name="Wang M."/>
            <person name="Skinner E."/>
            <person name="Han Y."/>
            <person name="Muzny D.M."/>
            <person name="Worley K.C."/>
            <person name="Gibbs R.A."/>
        </authorList>
    </citation>
    <scope>NUCLEOTIDE SEQUENCE</scope>
</reference>
<feature type="region of interest" description="Disordered" evidence="14">
    <location>
        <begin position="1710"/>
        <end position="1737"/>
    </location>
</feature>
<feature type="domain" description="Myosin motor" evidence="18">
    <location>
        <begin position="59"/>
        <end position="741"/>
    </location>
</feature>
<dbReference type="GO" id="GO:0007015">
    <property type="term" value="P:actin filament organization"/>
    <property type="evidence" value="ECO:0000318"/>
    <property type="project" value="GO_Central"/>
</dbReference>
<keyword evidence="10 12" id="KW-0009">Actin-binding</keyword>
<feature type="region of interest" description="Disordered" evidence="14">
    <location>
        <begin position="2743"/>
        <end position="2918"/>
    </location>
</feature>
<dbReference type="OrthoDB" id="312459at2759"/>
<evidence type="ECO:0000256" key="7">
    <source>
        <dbReference type="ARBA" id="ARBA00022840"/>
    </source>
</evidence>
<dbReference type="CDD" id="cd14473">
    <property type="entry name" value="FERM_B-lobe"/>
    <property type="match status" value="1"/>
</dbReference>
<keyword evidence="6 12" id="KW-0547">Nucleotide-binding</keyword>
<dbReference type="SMART" id="SM00139">
    <property type="entry name" value="MyTH4"/>
    <property type="match status" value="2"/>
</dbReference>
<dbReference type="GO" id="GO:0051015">
    <property type="term" value="F:actin filament binding"/>
    <property type="evidence" value="ECO:0000318"/>
    <property type="project" value="GO_Central"/>
</dbReference>
<dbReference type="InterPro" id="IPR001609">
    <property type="entry name" value="Myosin_head_motor_dom-like"/>
</dbReference>
<dbReference type="GO" id="GO:0005524">
    <property type="term" value="F:ATP binding"/>
    <property type="evidence" value="ECO:0007669"/>
    <property type="project" value="UniProtKB-UniRule"/>
</dbReference>
<dbReference type="Gene3D" id="1.20.120.720">
    <property type="entry name" value="Myosin VI head, motor domain, U50 subdomain"/>
    <property type="match status" value="1"/>
</dbReference>
<keyword evidence="13" id="KW-0175">Coiled coil</keyword>
<dbReference type="Proteomes" id="UP000007110">
    <property type="component" value="Unassembled WGS sequence"/>
</dbReference>
<dbReference type="PROSITE" id="PS51016">
    <property type="entry name" value="MYTH4"/>
    <property type="match status" value="2"/>
</dbReference>
<dbReference type="GO" id="GO:0006897">
    <property type="term" value="P:endocytosis"/>
    <property type="evidence" value="ECO:0000318"/>
    <property type="project" value="GO_Central"/>
</dbReference>
<proteinExistence type="inferred from homology"/>
<dbReference type="InterPro" id="IPR000299">
    <property type="entry name" value="FERM_domain"/>
</dbReference>
<dbReference type="InterPro" id="IPR059004">
    <property type="entry name" value="MYO15"/>
</dbReference>
<dbReference type="InterPro" id="IPR036961">
    <property type="entry name" value="Kinesin_motor_dom_sf"/>
</dbReference>
<dbReference type="GO" id="GO:0016020">
    <property type="term" value="C:membrane"/>
    <property type="evidence" value="ECO:0000318"/>
    <property type="project" value="GO_Central"/>
</dbReference>
<feature type="compositionally biased region" description="Pro residues" evidence="14">
    <location>
        <begin position="1753"/>
        <end position="1795"/>
    </location>
</feature>
<dbReference type="InterPro" id="IPR011993">
    <property type="entry name" value="PH-like_dom_sf"/>
</dbReference>
<evidence type="ECO:0000256" key="5">
    <source>
        <dbReference type="ARBA" id="ARBA00022737"/>
    </source>
</evidence>
<keyword evidence="20" id="KW-1185">Reference proteome</keyword>
<dbReference type="InterPro" id="IPR019748">
    <property type="entry name" value="FERM_central"/>
</dbReference>
<accession>A0A7M7NSK6</accession>
<dbReference type="InterPro" id="IPR001452">
    <property type="entry name" value="SH3_domain"/>
</dbReference>
<dbReference type="Gene3D" id="1.10.10.820">
    <property type="match status" value="1"/>
</dbReference>
<feature type="compositionally biased region" description="Polar residues" evidence="14">
    <location>
        <begin position="2772"/>
        <end position="2781"/>
    </location>
</feature>
<dbReference type="InterPro" id="IPR019749">
    <property type="entry name" value="Band_41_domain"/>
</dbReference>
<dbReference type="PANTHER" id="PTHR22692:SF26">
    <property type="entry name" value="SH3 DOMAIN-CONTAINING PROTEIN"/>
    <property type="match status" value="1"/>
</dbReference>
<dbReference type="CDD" id="cd11884">
    <property type="entry name" value="SH3_MYO15"/>
    <property type="match status" value="1"/>
</dbReference>
<dbReference type="PROSITE" id="PS50096">
    <property type="entry name" value="IQ"/>
    <property type="match status" value="3"/>
</dbReference>
<dbReference type="Gene3D" id="1.20.58.530">
    <property type="match status" value="1"/>
</dbReference>
<evidence type="ECO:0000256" key="8">
    <source>
        <dbReference type="ARBA" id="ARBA00023123"/>
    </source>
</evidence>
<feature type="compositionally biased region" description="Polar residues" evidence="14">
    <location>
        <begin position="2887"/>
        <end position="2903"/>
    </location>
</feature>
<dbReference type="SMART" id="SM00015">
    <property type="entry name" value="IQ"/>
    <property type="match status" value="3"/>
</dbReference>
<dbReference type="InterPro" id="IPR000048">
    <property type="entry name" value="IQ_motif_EF-hand-BS"/>
</dbReference>
<evidence type="ECO:0000259" key="17">
    <source>
        <dbReference type="PROSITE" id="PS51016"/>
    </source>
</evidence>
<evidence type="ECO:0000259" key="15">
    <source>
        <dbReference type="PROSITE" id="PS50002"/>
    </source>
</evidence>
<dbReference type="Gene3D" id="1.25.40.530">
    <property type="entry name" value="MyTH4 domain"/>
    <property type="match status" value="2"/>
</dbReference>
<dbReference type="GO" id="GO:0016459">
    <property type="term" value="C:myosin complex"/>
    <property type="evidence" value="ECO:0007669"/>
    <property type="project" value="UniProtKB-KW"/>
</dbReference>
<dbReference type="PROSITE" id="PS50057">
    <property type="entry name" value="FERM_3"/>
    <property type="match status" value="1"/>
</dbReference>
<feature type="compositionally biased region" description="Low complexity" evidence="14">
    <location>
        <begin position="850"/>
        <end position="861"/>
    </location>
</feature>
<dbReference type="GO" id="GO:0005737">
    <property type="term" value="C:cytoplasm"/>
    <property type="evidence" value="ECO:0000318"/>
    <property type="project" value="GO_Central"/>
</dbReference>
<dbReference type="InterPro" id="IPR000857">
    <property type="entry name" value="MyTH4_dom"/>
</dbReference>
<feature type="coiled-coil region" evidence="13">
    <location>
        <begin position="1451"/>
        <end position="1489"/>
    </location>
</feature>
<dbReference type="FunFam" id="3.40.850.10:FF:000008">
    <property type="entry name" value="Putative unconventional myosin-IXa"/>
    <property type="match status" value="1"/>
</dbReference>
<evidence type="ECO:0000256" key="1">
    <source>
        <dbReference type="ARBA" id="ARBA00004496"/>
    </source>
</evidence>
<reference evidence="19" key="2">
    <citation type="submission" date="2021-01" db="UniProtKB">
        <authorList>
            <consortium name="EnsemblMetazoa"/>
        </authorList>
    </citation>
    <scope>IDENTIFICATION</scope>
</reference>
<evidence type="ECO:0000256" key="2">
    <source>
        <dbReference type="ARBA" id="ARBA00008314"/>
    </source>
</evidence>
<evidence type="ECO:0000256" key="3">
    <source>
        <dbReference type="ARBA" id="ARBA00022443"/>
    </source>
</evidence>
<comment type="similarity">
    <text evidence="2 12">Belongs to the TRAFAC class myosin-kinesin ATPase superfamily. Myosin family.</text>
</comment>
<keyword evidence="8 12" id="KW-0518">Myosin</keyword>
<feature type="region of interest" description="Disordered" evidence="14">
    <location>
        <begin position="1288"/>
        <end position="1309"/>
    </location>
</feature>
<evidence type="ECO:0000256" key="11">
    <source>
        <dbReference type="PROSITE-ProRule" id="PRU00192"/>
    </source>
</evidence>
<dbReference type="Gene3D" id="2.30.30.40">
    <property type="entry name" value="SH3 Domains"/>
    <property type="match status" value="1"/>
</dbReference>
<feature type="compositionally biased region" description="Pro residues" evidence="14">
    <location>
        <begin position="1805"/>
        <end position="1815"/>
    </location>
</feature>
<protein>
    <recommendedName>
        <fullName evidence="21">Unconventional myosin-XV</fullName>
    </recommendedName>
</protein>
<dbReference type="SUPFAM" id="SSF52540">
    <property type="entry name" value="P-loop containing nucleoside triphosphate hydrolases"/>
    <property type="match status" value="1"/>
</dbReference>
<evidence type="ECO:0000256" key="6">
    <source>
        <dbReference type="ARBA" id="ARBA00022741"/>
    </source>
</evidence>
<evidence type="ECO:0000313" key="20">
    <source>
        <dbReference type="Proteomes" id="UP000007110"/>
    </source>
</evidence>
<dbReference type="Pfam" id="PF00612">
    <property type="entry name" value="IQ"/>
    <property type="match status" value="3"/>
</dbReference>
<dbReference type="Gene3D" id="6.20.240.20">
    <property type="match status" value="1"/>
</dbReference>
<evidence type="ECO:0000256" key="10">
    <source>
        <dbReference type="ARBA" id="ARBA00023203"/>
    </source>
</evidence>
<evidence type="ECO:0000313" key="19">
    <source>
        <dbReference type="EnsemblMetazoa" id="XP_030840448"/>
    </source>
</evidence>
<dbReference type="Gene3D" id="1.20.5.190">
    <property type="match status" value="1"/>
</dbReference>
<feature type="region of interest" description="Disordered" evidence="14">
    <location>
        <begin position="1215"/>
        <end position="1263"/>
    </location>
</feature>
<dbReference type="PROSITE" id="PS50002">
    <property type="entry name" value="SH3"/>
    <property type="match status" value="1"/>
</dbReference>
<feature type="domain" description="MyTH4" evidence="17">
    <location>
        <begin position="2250"/>
        <end position="2412"/>
    </location>
</feature>
<evidence type="ECO:0000256" key="4">
    <source>
        <dbReference type="ARBA" id="ARBA00022490"/>
    </source>
</evidence>
<dbReference type="OMA" id="NGHGEMI"/>
<evidence type="ECO:0000259" key="18">
    <source>
        <dbReference type="PROSITE" id="PS51456"/>
    </source>
</evidence>
<evidence type="ECO:0000259" key="16">
    <source>
        <dbReference type="PROSITE" id="PS50057"/>
    </source>
</evidence>
<dbReference type="InParanoid" id="A0A7M7NSK6"/>
<dbReference type="GeneID" id="581439"/>
<dbReference type="Pfam" id="PF07653">
    <property type="entry name" value="SH3_2"/>
    <property type="match status" value="1"/>
</dbReference>
<dbReference type="InterPro" id="IPR038185">
    <property type="entry name" value="MyTH4_dom_sf"/>
</dbReference>
<feature type="compositionally biased region" description="Low complexity" evidence="14">
    <location>
        <begin position="1514"/>
        <end position="1530"/>
    </location>
</feature>
<evidence type="ECO:0008006" key="21">
    <source>
        <dbReference type="Google" id="ProtNLM"/>
    </source>
</evidence>
<keyword evidence="7 12" id="KW-0067">ATP-binding</keyword>
<keyword evidence="9 12" id="KW-0505">Motor protein</keyword>
<feature type="compositionally biased region" description="Polar residues" evidence="14">
    <location>
        <begin position="1231"/>
        <end position="1242"/>
    </location>
</feature>
<dbReference type="SMART" id="SM00242">
    <property type="entry name" value="MYSc"/>
    <property type="match status" value="1"/>
</dbReference>
<feature type="region of interest" description="Disordered" evidence="14">
    <location>
        <begin position="1750"/>
        <end position="1815"/>
    </location>
</feature>
<dbReference type="PRINTS" id="PR00193">
    <property type="entry name" value="MYOSINHEAVY"/>
</dbReference>
<dbReference type="Gene3D" id="2.30.29.30">
    <property type="entry name" value="Pleckstrin-homology domain (PH domain)/Phosphotyrosine-binding domain (PTB)"/>
    <property type="match status" value="2"/>
</dbReference>
<dbReference type="SMART" id="SM00295">
    <property type="entry name" value="B41"/>
    <property type="match status" value="1"/>
</dbReference>
<dbReference type="EnsemblMetazoa" id="XM_030984588">
    <property type="protein sequence ID" value="XP_030840448"/>
    <property type="gene ID" value="LOC581439"/>
</dbReference>
<keyword evidence="3 11" id="KW-0728">SH3 domain</keyword>
<dbReference type="RefSeq" id="XP_030840448.1">
    <property type="nucleotide sequence ID" value="XM_030984588.1"/>
</dbReference>
<feature type="region of interest" description="Disordered" evidence="14">
    <location>
        <begin position="850"/>
        <end position="873"/>
    </location>
</feature>
<feature type="compositionally biased region" description="Low complexity" evidence="14">
    <location>
        <begin position="2853"/>
        <end position="2864"/>
    </location>
</feature>
<feature type="region of interest" description="Actin-binding" evidence="12">
    <location>
        <begin position="619"/>
        <end position="641"/>
    </location>
</feature>
<dbReference type="PANTHER" id="PTHR22692">
    <property type="entry name" value="MYOSIN VII, XV"/>
    <property type="match status" value="1"/>
</dbReference>
<keyword evidence="4" id="KW-0963">Cytoplasm</keyword>
<dbReference type="SUPFAM" id="SSF50729">
    <property type="entry name" value="PH domain-like"/>
    <property type="match status" value="1"/>
</dbReference>
<comment type="subcellular location">
    <subcellularLocation>
        <location evidence="1">Cytoplasm</location>
    </subcellularLocation>
</comment>
<evidence type="ECO:0000256" key="9">
    <source>
        <dbReference type="ARBA" id="ARBA00023175"/>
    </source>
</evidence>
<feature type="coiled-coil region" evidence="13">
    <location>
        <begin position="815"/>
        <end position="842"/>
    </location>
</feature>
<dbReference type="InterPro" id="IPR027417">
    <property type="entry name" value="P-loop_NTPase"/>
</dbReference>
<evidence type="ECO:0000256" key="13">
    <source>
        <dbReference type="SAM" id="Coils"/>
    </source>
</evidence>
<dbReference type="SMART" id="SM00326">
    <property type="entry name" value="SH3"/>
    <property type="match status" value="1"/>
</dbReference>
<feature type="domain" description="FERM" evidence="16">
    <location>
        <begin position="2417"/>
        <end position="2723"/>
    </location>
</feature>
<dbReference type="GO" id="GO:0015629">
    <property type="term" value="C:actin cytoskeleton"/>
    <property type="evidence" value="ECO:0000318"/>
    <property type="project" value="GO_Central"/>
</dbReference>
<dbReference type="KEGG" id="spu:581439"/>
<dbReference type="Pfam" id="PF00784">
    <property type="entry name" value="MyTH4"/>
    <property type="match status" value="2"/>
</dbReference>
<evidence type="ECO:0000256" key="12">
    <source>
        <dbReference type="PROSITE-ProRule" id="PRU00782"/>
    </source>
</evidence>
<keyword evidence="5" id="KW-0677">Repeat</keyword>
<feature type="binding site" evidence="12">
    <location>
        <begin position="153"/>
        <end position="160"/>
    </location>
    <ligand>
        <name>ATP</name>
        <dbReference type="ChEBI" id="CHEBI:30616"/>
    </ligand>
</feature>
<dbReference type="InterPro" id="IPR051567">
    <property type="entry name" value="Unconventional_Myosin_ATPase"/>
</dbReference>
<feature type="domain" description="MyTH4" evidence="17">
    <location>
        <begin position="942"/>
        <end position="1097"/>
    </location>
</feature>
<dbReference type="InterPro" id="IPR036028">
    <property type="entry name" value="SH3-like_dom_sf"/>
</dbReference>
<dbReference type="FunFam" id="1.10.10.820:FF:000001">
    <property type="entry name" value="Myosin heavy chain"/>
    <property type="match status" value="1"/>
</dbReference>
<dbReference type="GO" id="GO:0000146">
    <property type="term" value="F:microfilament motor activity"/>
    <property type="evidence" value="ECO:0000318"/>
    <property type="project" value="GO_Central"/>
</dbReference>
<dbReference type="Pfam" id="PF26570">
    <property type="entry name" value="MYO15"/>
    <property type="match status" value="1"/>
</dbReference>
<dbReference type="Pfam" id="PF00063">
    <property type="entry name" value="Myosin_head"/>
    <property type="match status" value="1"/>
</dbReference>
<name>A0A7M7NSK6_STRPU</name>
<dbReference type="Pfam" id="PF00373">
    <property type="entry name" value="FERM_M"/>
    <property type="match status" value="1"/>
</dbReference>
<dbReference type="PROSITE" id="PS51456">
    <property type="entry name" value="MYOSIN_MOTOR"/>
    <property type="match status" value="1"/>
</dbReference>
<dbReference type="SUPFAM" id="SSF50044">
    <property type="entry name" value="SH3-domain"/>
    <property type="match status" value="1"/>
</dbReference>
<dbReference type="Gene3D" id="3.40.850.10">
    <property type="entry name" value="Kinesin motor domain"/>
    <property type="match status" value="1"/>
</dbReference>
<feature type="region of interest" description="Disordered" evidence="14">
    <location>
        <begin position="1490"/>
        <end position="1545"/>
    </location>
</feature>
<feature type="compositionally biased region" description="Pro residues" evidence="14">
    <location>
        <begin position="1716"/>
        <end position="1727"/>
    </location>
</feature>
<feature type="domain" description="SH3" evidence="15">
    <location>
        <begin position="2073"/>
        <end position="2135"/>
    </location>
</feature>
<evidence type="ECO:0000256" key="14">
    <source>
        <dbReference type="SAM" id="MobiDB-lite"/>
    </source>
</evidence>
<organism evidence="19 20">
    <name type="scientific">Strongylocentrotus purpuratus</name>
    <name type="common">Purple sea urchin</name>
    <dbReference type="NCBI Taxonomy" id="7668"/>
    <lineage>
        <taxon>Eukaryota</taxon>
        <taxon>Metazoa</taxon>
        <taxon>Echinodermata</taxon>
        <taxon>Eleutherozoa</taxon>
        <taxon>Echinozoa</taxon>
        <taxon>Echinoidea</taxon>
        <taxon>Euechinoidea</taxon>
        <taxon>Echinacea</taxon>
        <taxon>Camarodonta</taxon>
        <taxon>Echinidea</taxon>
        <taxon>Strongylocentrotidae</taxon>
        <taxon>Strongylocentrotus</taxon>
    </lineage>
</organism>
<feature type="compositionally biased region" description="Pro residues" evidence="14">
    <location>
        <begin position="1531"/>
        <end position="1541"/>
    </location>
</feature>